<evidence type="ECO:0000313" key="1">
    <source>
        <dbReference type="EMBL" id="MCF0265979.1"/>
    </source>
</evidence>
<dbReference type="EMBL" id="JAHWXT010000006">
    <property type="protein sequence ID" value="MCF0265979.1"/>
    <property type="molecule type" value="Genomic_DNA"/>
</dbReference>
<proteinExistence type="predicted"/>
<sequence length="63" mass="7036">MLFKYLAPDSYKPTCIVISGQSYTLKNGVVEAKEDIYFALQPLGFTRYVDEPKKAVTVATTKS</sequence>
<dbReference type="AlphaFoldDB" id="A0A8X8GEM5"/>
<evidence type="ECO:0000313" key="2">
    <source>
        <dbReference type="Proteomes" id="UP000887320"/>
    </source>
</evidence>
<gene>
    <name evidence="1" type="ORF">KW868_16145</name>
</gene>
<organism evidence="1 2">
    <name type="scientific">Acinetobacter guillouiae</name>
    <name type="common">Acinetobacter genomosp. 11</name>
    <dbReference type="NCBI Taxonomy" id="106649"/>
    <lineage>
        <taxon>Bacteria</taxon>
        <taxon>Pseudomonadati</taxon>
        <taxon>Pseudomonadota</taxon>
        <taxon>Gammaproteobacteria</taxon>
        <taxon>Moraxellales</taxon>
        <taxon>Moraxellaceae</taxon>
        <taxon>Acinetobacter</taxon>
    </lineage>
</organism>
<protein>
    <submittedName>
        <fullName evidence="1">Uncharacterized protein</fullName>
    </submittedName>
</protein>
<name>A0A8X8GEM5_ACIGI</name>
<accession>A0A8X8GEM5</accession>
<dbReference type="RefSeq" id="WP_234623940.1">
    <property type="nucleotide sequence ID" value="NZ_JAHWXT010000006.1"/>
</dbReference>
<dbReference type="Proteomes" id="UP000887320">
    <property type="component" value="Unassembled WGS sequence"/>
</dbReference>
<comment type="caution">
    <text evidence="1">The sequence shown here is derived from an EMBL/GenBank/DDBJ whole genome shotgun (WGS) entry which is preliminary data.</text>
</comment>
<reference evidence="1" key="1">
    <citation type="submission" date="2021-07" db="EMBL/GenBank/DDBJ databases">
        <authorList>
            <person name="Fernandez M."/>
            <person name="Pereira P."/>
            <person name="Torres Tejerizo G.A."/>
            <person name="Gonzalez P."/>
            <person name="Agostini E."/>
        </authorList>
    </citation>
    <scope>NUCLEOTIDE SEQUENCE</scope>
    <source>
        <strain evidence="1">SFC 500-1A</strain>
    </source>
</reference>